<dbReference type="GeneID" id="110779319"/>
<keyword evidence="5 6" id="KW-0472">Membrane</keyword>
<feature type="transmembrane region" description="Helical" evidence="6">
    <location>
        <begin position="22"/>
        <end position="45"/>
    </location>
</feature>
<reference evidence="8" key="2">
    <citation type="submission" date="2025-08" db="UniProtKB">
        <authorList>
            <consortium name="RefSeq"/>
        </authorList>
    </citation>
    <scope>IDENTIFICATION</scope>
    <source>
        <tissue evidence="8">Leaf</tissue>
    </source>
</reference>
<evidence type="ECO:0000256" key="5">
    <source>
        <dbReference type="ARBA" id="ARBA00023136"/>
    </source>
</evidence>
<dbReference type="PANTHER" id="PTHR11654">
    <property type="entry name" value="OLIGOPEPTIDE TRANSPORTER-RELATED"/>
    <property type="match status" value="1"/>
</dbReference>
<dbReference type="InterPro" id="IPR000109">
    <property type="entry name" value="POT_fam"/>
</dbReference>
<feature type="transmembrane region" description="Helical" evidence="6">
    <location>
        <begin position="179"/>
        <end position="201"/>
    </location>
</feature>
<dbReference type="InterPro" id="IPR036259">
    <property type="entry name" value="MFS_trans_sf"/>
</dbReference>
<comment type="similarity">
    <text evidence="2">Belongs to the major facilitator superfamily. Proton-dependent oligopeptide transporter (POT/PTR) (TC 2.A.17) family.</text>
</comment>
<reference evidence="7" key="1">
    <citation type="journal article" date="2021" name="Nat. Commun.">
        <title>Genomic analyses provide insights into spinach domestication and the genetic basis of agronomic traits.</title>
        <authorList>
            <person name="Cai X."/>
            <person name="Sun X."/>
            <person name="Xu C."/>
            <person name="Sun H."/>
            <person name="Wang X."/>
            <person name="Ge C."/>
            <person name="Zhang Z."/>
            <person name="Wang Q."/>
            <person name="Fei Z."/>
            <person name="Jiao C."/>
            <person name="Wang Q."/>
        </authorList>
    </citation>
    <scope>NUCLEOTIDE SEQUENCE [LARGE SCALE GENOMIC DNA]</scope>
    <source>
        <strain evidence="7">cv. Varoflay</strain>
    </source>
</reference>
<evidence type="ECO:0000313" key="8">
    <source>
        <dbReference type="RefSeq" id="XP_056685829.1"/>
    </source>
</evidence>
<accession>A0ABM3QR60</accession>
<keyword evidence="4 6" id="KW-1133">Transmembrane helix</keyword>
<protein>
    <submittedName>
        <fullName evidence="8">Protein NRT1/ PTR FAMILY 5.5-like</fullName>
    </submittedName>
</protein>
<evidence type="ECO:0000256" key="2">
    <source>
        <dbReference type="ARBA" id="ARBA00005982"/>
    </source>
</evidence>
<name>A0ABM3QR60_SPIOL</name>
<sequence>MVCRTHLVALAALLVAAFVKPWAILFGICAILGMVSFFACLILRVTKGYNNPVPRPVGSPLTTIFRVLFAAFSKSFYPRPRDMNNLYEASDPNQQLLPHTKNLRCLDKAAIVKAGTTLEQQEGKRWRLCKVTEVEQTKIFIRNIPIWMTFIVCGNISEARTRTTNWFQSTLNSSRLDNYYWVLATLAAMNLVMYVVMAFLYTYTESRVQMVEGTITVIDHHL</sequence>
<gene>
    <name evidence="8" type="primary">LOC110779319</name>
</gene>
<evidence type="ECO:0000256" key="6">
    <source>
        <dbReference type="SAM" id="Phobius"/>
    </source>
</evidence>
<dbReference type="Gene3D" id="1.20.1250.20">
    <property type="entry name" value="MFS general substrate transporter like domains"/>
    <property type="match status" value="2"/>
</dbReference>
<evidence type="ECO:0000256" key="1">
    <source>
        <dbReference type="ARBA" id="ARBA00004141"/>
    </source>
</evidence>
<dbReference type="Proteomes" id="UP000813463">
    <property type="component" value="Chromosome 5"/>
</dbReference>
<dbReference type="Pfam" id="PF00854">
    <property type="entry name" value="PTR2"/>
    <property type="match status" value="1"/>
</dbReference>
<organism evidence="7 8">
    <name type="scientific">Spinacia oleracea</name>
    <name type="common">Spinach</name>
    <dbReference type="NCBI Taxonomy" id="3562"/>
    <lineage>
        <taxon>Eukaryota</taxon>
        <taxon>Viridiplantae</taxon>
        <taxon>Streptophyta</taxon>
        <taxon>Embryophyta</taxon>
        <taxon>Tracheophyta</taxon>
        <taxon>Spermatophyta</taxon>
        <taxon>Magnoliopsida</taxon>
        <taxon>eudicotyledons</taxon>
        <taxon>Gunneridae</taxon>
        <taxon>Pentapetalae</taxon>
        <taxon>Caryophyllales</taxon>
        <taxon>Chenopodiaceae</taxon>
        <taxon>Chenopodioideae</taxon>
        <taxon>Anserineae</taxon>
        <taxon>Spinacia</taxon>
    </lineage>
</organism>
<dbReference type="RefSeq" id="XP_056685829.1">
    <property type="nucleotide sequence ID" value="XM_056829851.1"/>
</dbReference>
<proteinExistence type="inferred from homology"/>
<evidence type="ECO:0000256" key="3">
    <source>
        <dbReference type="ARBA" id="ARBA00022692"/>
    </source>
</evidence>
<evidence type="ECO:0000256" key="4">
    <source>
        <dbReference type="ARBA" id="ARBA00022989"/>
    </source>
</evidence>
<keyword evidence="3 6" id="KW-0812">Transmembrane</keyword>
<keyword evidence="7" id="KW-1185">Reference proteome</keyword>
<evidence type="ECO:0000313" key="7">
    <source>
        <dbReference type="Proteomes" id="UP000813463"/>
    </source>
</evidence>
<comment type="subcellular location">
    <subcellularLocation>
        <location evidence="1">Membrane</location>
        <topology evidence="1">Multi-pass membrane protein</topology>
    </subcellularLocation>
</comment>